<sequence length="87" mass="9409">MDGVRCNGEAERTQPFAGRGEVIEGQDEMIDRAHGHGLFDLPRQFQMHGARPGRAQMPDSADNRHSTKGGMLVTGTQPHRVGTAAEA</sequence>
<name>A0A0P0YZD1_9HYPH</name>
<dbReference type="AlphaFoldDB" id="A0A0P0YZD1"/>
<dbReference type="EMBL" id="LC066374">
    <property type="protein sequence ID" value="BAT27032.1"/>
    <property type="molecule type" value="Genomic_DNA"/>
</dbReference>
<evidence type="ECO:0000313" key="2">
    <source>
        <dbReference type="EMBL" id="BAT27032.1"/>
    </source>
</evidence>
<reference evidence="2" key="1">
    <citation type="journal article" date="2015" name="Proc. Natl. Acad. Sci. U.S.A.">
        <title>Bacterial clade with the ribosomal RNA operon on a small plasmid rather than the chromosome.</title>
        <authorList>
            <person name="Anda M."/>
            <person name="Ohtsubo Y."/>
            <person name="Okubo T."/>
            <person name="Sugawara M."/>
            <person name="Nagata Y."/>
            <person name="Tsuda M."/>
            <person name="Minamisawa K."/>
            <person name="Mitsui H."/>
        </authorList>
    </citation>
    <scope>NUCLEOTIDE SEQUENCE</scope>
    <source>
        <strain evidence="2">DSM 14790</strain>
    </source>
</reference>
<protein>
    <submittedName>
        <fullName evidence="2">PAS fold family</fullName>
    </submittedName>
</protein>
<evidence type="ECO:0000256" key="1">
    <source>
        <dbReference type="SAM" id="MobiDB-lite"/>
    </source>
</evidence>
<accession>A0A0P0YZD1</accession>
<organism evidence="2">
    <name type="scientific">Aurantimonas coralicida</name>
    <dbReference type="NCBI Taxonomy" id="182270"/>
    <lineage>
        <taxon>Bacteria</taxon>
        <taxon>Pseudomonadati</taxon>
        <taxon>Pseudomonadota</taxon>
        <taxon>Alphaproteobacteria</taxon>
        <taxon>Hyphomicrobiales</taxon>
        <taxon>Aurantimonadaceae</taxon>
        <taxon>Aurantimonas</taxon>
    </lineage>
</organism>
<proteinExistence type="predicted"/>
<feature type="region of interest" description="Disordered" evidence="1">
    <location>
        <begin position="48"/>
        <end position="87"/>
    </location>
</feature>